<keyword evidence="6 8" id="KW-0472">Membrane</keyword>
<evidence type="ECO:0000256" key="6">
    <source>
        <dbReference type="ARBA" id="ARBA00023136"/>
    </source>
</evidence>
<dbReference type="PIRSF" id="PIRSF023381">
    <property type="entry name" value="MannP-dilichol_defect-1p"/>
    <property type="match status" value="1"/>
</dbReference>
<evidence type="ECO:0000256" key="8">
    <source>
        <dbReference type="PIRNR" id="PIRNR023381"/>
    </source>
</evidence>
<dbReference type="PANTHER" id="PTHR12226">
    <property type="entry name" value="MANNOSE-P-DOLICHOL UTILIZATION DEFECT 1 LEC35 -RELATED"/>
    <property type="match status" value="1"/>
</dbReference>
<dbReference type="GO" id="GO:0009312">
    <property type="term" value="P:oligosaccharide biosynthetic process"/>
    <property type="evidence" value="ECO:0007669"/>
    <property type="project" value="TreeGrafter"/>
</dbReference>
<evidence type="ECO:0000256" key="4">
    <source>
        <dbReference type="ARBA" id="ARBA00022737"/>
    </source>
</evidence>
<evidence type="ECO:0000313" key="10">
    <source>
        <dbReference type="Proteomes" id="UP000887540"/>
    </source>
</evidence>
<evidence type="ECO:0000256" key="9">
    <source>
        <dbReference type="SAM" id="Phobius"/>
    </source>
</evidence>
<dbReference type="WBParaSite" id="ACRNAN_Path_1003.g3850.t1">
    <property type="protein sequence ID" value="ACRNAN_Path_1003.g3850.t1"/>
    <property type="gene ID" value="ACRNAN_Path_1003.g3850"/>
</dbReference>
<dbReference type="Pfam" id="PF04193">
    <property type="entry name" value="PQ-loop"/>
    <property type="match status" value="2"/>
</dbReference>
<keyword evidence="10" id="KW-1185">Reference proteome</keyword>
<comment type="subcellular location">
    <subcellularLocation>
        <location evidence="1 8">Membrane</location>
        <topology evidence="1 8">Multi-pass membrane protein</topology>
    </subcellularLocation>
</comment>
<evidence type="ECO:0000256" key="2">
    <source>
        <dbReference type="ARBA" id="ARBA00022448"/>
    </source>
</evidence>
<keyword evidence="2" id="KW-0813">Transport</keyword>
<feature type="transmembrane region" description="Helical" evidence="9">
    <location>
        <begin position="75"/>
        <end position="95"/>
    </location>
</feature>
<protein>
    <recommendedName>
        <fullName evidence="8">Mannose-P-dolichol utilization defect 1 protein homolog</fullName>
    </recommendedName>
</protein>
<reference evidence="11" key="1">
    <citation type="submission" date="2022-11" db="UniProtKB">
        <authorList>
            <consortium name="WormBaseParasite"/>
        </authorList>
    </citation>
    <scope>IDENTIFICATION</scope>
</reference>
<dbReference type="SMART" id="SM00679">
    <property type="entry name" value="CTNS"/>
    <property type="match status" value="2"/>
</dbReference>
<evidence type="ECO:0000256" key="1">
    <source>
        <dbReference type="ARBA" id="ARBA00004141"/>
    </source>
</evidence>
<evidence type="ECO:0000256" key="7">
    <source>
        <dbReference type="ARBA" id="ARBA00038475"/>
    </source>
</evidence>
<dbReference type="InterPro" id="IPR006603">
    <property type="entry name" value="PQ-loop_rpt"/>
</dbReference>
<keyword evidence="4" id="KW-0677">Repeat</keyword>
<dbReference type="Gene3D" id="1.20.1280.290">
    <property type="match status" value="2"/>
</dbReference>
<dbReference type="Proteomes" id="UP000887540">
    <property type="component" value="Unplaced"/>
</dbReference>
<feature type="transmembrane region" description="Helical" evidence="9">
    <location>
        <begin position="160"/>
        <end position="181"/>
    </location>
</feature>
<dbReference type="PANTHER" id="PTHR12226:SF2">
    <property type="entry name" value="MANNOSE-P-DOLICHOL UTILIZATION DEFECT 1 PROTEIN"/>
    <property type="match status" value="1"/>
</dbReference>
<comment type="similarity">
    <text evidence="7 8">Belongs to the MPDU1 (TC 2.A.43.3) family.</text>
</comment>
<keyword evidence="3 8" id="KW-0812">Transmembrane</keyword>
<name>A0A914BU95_9BILA</name>
<dbReference type="AlphaFoldDB" id="A0A914BU95"/>
<proteinExistence type="inferred from homology"/>
<dbReference type="InterPro" id="IPR016817">
    <property type="entry name" value="MannP-dilichol_defect-1"/>
</dbReference>
<evidence type="ECO:0000313" key="11">
    <source>
        <dbReference type="WBParaSite" id="ACRNAN_Path_1003.g3850.t1"/>
    </source>
</evidence>
<organism evidence="10 11">
    <name type="scientific">Acrobeloides nanus</name>
    <dbReference type="NCBI Taxonomy" id="290746"/>
    <lineage>
        <taxon>Eukaryota</taxon>
        <taxon>Metazoa</taxon>
        <taxon>Ecdysozoa</taxon>
        <taxon>Nematoda</taxon>
        <taxon>Chromadorea</taxon>
        <taxon>Rhabditida</taxon>
        <taxon>Tylenchina</taxon>
        <taxon>Cephalobomorpha</taxon>
        <taxon>Cephaloboidea</taxon>
        <taxon>Cephalobidae</taxon>
        <taxon>Acrobeloides</taxon>
    </lineage>
</organism>
<keyword evidence="5 8" id="KW-1133">Transmembrane helix</keyword>
<evidence type="ECO:0000256" key="5">
    <source>
        <dbReference type="ARBA" id="ARBA00022989"/>
    </source>
</evidence>
<sequence length="195" mass="21660">MFLLVPQILKIFASKSGRGISLSSQLLGLLAAAGTSAYSYEKGFVFSQWGDSLFVTIQMMFIIMQILYYSDASAYAFSFFSVCWMLTLAVAYHYVPLAILTTIQATTIPIVSVSKGIQIWTNHSNKSTGQLSLISVALQFFGCLARIFTSVQETGDNLVIGSFIVAAFLNGIIFAQMFIYWDETTRQKKPAKHRE</sequence>
<feature type="transmembrane region" description="Helical" evidence="9">
    <location>
        <begin position="131"/>
        <end position="148"/>
    </location>
</feature>
<dbReference type="GO" id="GO:0016020">
    <property type="term" value="C:membrane"/>
    <property type="evidence" value="ECO:0007669"/>
    <property type="project" value="UniProtKB-SubCell"/>
</dbReference>
<evidence type="ECO:0000256" key="3">
    <source>
        <dbReference type="ARBA" id="ARBA00022692"/>
    </source>
</evidence>
<accession>A0A914BU95</accession>